<proteinExistence type="predicted"/>
<sequence length="232" mass="25141">MSLLLNVILSLAFVGALGGAVQYWRVQVDAARRDALQAMAARRGWALTVTGTTLGRAGTLRLVPRGGHPWVLEVRPGAGPERGPVTDYESDEPRWAEGTLVLVAARLDHLVEAPSAGSDPIEGTPGRLRHEQALRDLLGRDLARLAATLPQQEAPEGVTVFAEGPLARRLDLQDLARALQAWTPVAKGPRGVPILVLSPEGMRLRLRHPVQRADRMERFVDLALDLARLIGP</sequence>
<dbReference type="RefSeq" id="WP_139081870.1">
    <property type="nucleotide sequence ID" value="NZ_VDFV01000014.1"/>
</dbReference>
<accession>A0A5C4NFK8</accession>
<protein>
    <submittedName>
        <fullName evidence="1">Uncharacterized protein</fullName>
    </submittedName>
</protein>
<comment type="caution">
    <text evidence="1">The sequence shown here is derived from an EMBL/GenBank/DDBJ whole genome shotgun (WGS) entry which is preliminary data.</text>
</comment>
<name>A0A5C4NFK8_9RHOB</name>
<dbReference type="Proteomes" id="UP000305709">
    <property type="component" value="Unassembled WGS sequence"/>
</dbReference>
<evidence type="ECO:0000313" key="1">
    <source>
        <dbReference type="EMBL" id="TNC71417.1"/>
    </source>
</evidence>
<reference evidence="1 2" key="1">
    <citation type="submission" date="2019-06" db="EMBL/GenBank/DDBJ databases">
        <authorList>
            <person name="Jiang L."/>
        </authorList>
    </citation>
    <scope>NUCLEOTIDE SEQUENCE [LARGE SCALE GENOMIC DNA]</scope>
    <source>
        <strain evidence="1 2">YIM 48858</strain>
    </source>
</reference>
<keyword evidence="2" id="KW-1185">Reference proteome</keyword>
<gene>
    <name evidence="1" type="ORF">FHG71_11725</name>
</gene>
<dbReference type="AlphaFoldDB" id="A0A5C4NFK8"/>
<dbReference type="EMBL" id="VDFV01000014">
    <property type="protein sequence ID" value="TNC71417.1"/>
    <property type="molecule type" value="Genomic_DNA"/>
</dbReference>
<evidence type="ECO:0000313" key="2">
    <source>
        <dbReference type="Proteomes" id="UP000305709"/>
    </source>
</evidence>
<organism evidence="1 2">
    <name type="scientific">Rubellimicrobium roseum</name>
    <dbReference type="NCBI Taxonomy" id="687525"/>
    <lineage>
        <taxon>Bacteria</taxon>
        <taxon>Pseudomonadati</taxon>
        <taxon>Pseudomonadota</taxon>
        <taxon>Alphaproteobacteria</taxon>
        <taxon>Rhodobacterales</taxon>
        <taxon>Roseobacteraceae</taxon>
        <taxon>Rubellimicrobium</taxon>
    </lineage>
</organism>
<dbReference type="OrthoDB" id="7868317at2"/>